<organism evidence="1 2">
    <name type="scientific">Phialocephala subalpina</name>
    <dbReference type="NCBI Taxonomy" id="576137"/>
    <lineage>
        <taxon>Eukaryota</taxon>
        <taxon>Fungi</taxon>
        <taxon>Dikarya</taxon>
        <taxon>Ascomycota</taxon>
        <taxon>Pezizomycotina</taxon>
        <taxon>Leotiomycetes</taxon>
        <taxon>Helotiales</taxon>
        <taxon>Mollisiaceae</taxon>
        <taxon>Phialocephala</taxon>
        <taxon>Phialocephala fortinii species complex</taxon>
    </lineage>
</organism>
<protein>
    <submittedName>
        <fullName evidence="1">Uncharacterized protein</fullName>
    </submittedName>
</protein>
<gene>
    <name evidence="1" type="ORF">PAC_07344</name>
</gene>
<dbReference type="Proteomes" id="UP000184330">
    <property type="component" value="Unassembled WGS sequence"/>
</dbReference>
<evidence type="ECO:0000313" key="1">
    <source>
        <dbReference type="EMBL" id="CZR57455.1"/>
    </source>
</evidence>
<name>A0A1L7WXI3_9HELO</name>
<reference evidence="1 2" key="1">
    <citation type="submission" date="2016-03" db="EMBL/GenBank/DDBJ databases">
        <authorList>
            <person name="Ploux O."/>
        </authorList>
    </citation>
    <scope>NUCLEOTIDE SEQUENCE [LARGE SCALE GENOMIC DNA]</scope>
    <source>
        <strain evidence="1 2">UAMH 11012</strain>
    </source>
</reference>
<evidence type="ECO:0000313" key="2">
    <source>
        <dbReference type="Proteomes" id="UP000184330"/>
    </source>
</evidence>
<keyword evidence="2" id="KW-1185">Reference proteome</keyword>
<dbReference type="OrthoDB" id="10496841at2759"/>
<sequence length="496" mass="55901">MPYLYKRMNLRSGPPTPDQKSQFNPSSALRRLDAAYLGERFHFTKDFKVSVRENNDALVSSYLTSMPNVVSLSVEFDGIDASHTCSALLDLPSKALRDLEIRVAVDDSPDSYLNQTQNESEILKLFGLGGNMSARARDIARALIASPQIKVLGLGMDLTTFLDKYHPRFGASESNKELLLKDIIDEMQKSRPGGDFHLSLDELILGLGALPGTPLPVNQTIHDLSPLTSLKSLKVLQLLNGDTAKLEDHPDLLEIEPRAFHACTNLRRLIVDTLSEDIVTLIDFLRSSSTSLVELEVNREQDLRRFVGGENSSMENRLKPIGPRWRKMHLEYPLAMRNLFDATGQNTYSDLEELSLAITTTLLDQLVGREQSESWELVLSHFSSLPGLRRLRLQWETSLIQKWAQRSSPGIASRFATRLFTIHEEAMHSQDLPSNLLYITLKPSNGDVRSFRRMFVPPGFDVGVDTSMEWKLVEVPKDEESDWDWGAGARGNPYEY</sequence>
<proteinExistence type="predicted"/>
<dbReference type="EMBL" id="FJOG01000010">
    <property type="protein sequence ID" value="CZR57455.1"/>
    <property type="molecule type" value="Genomic_DNA"/>
</dbReference>
<accession>A0A1L7WXI3</accession>
<dbReference type="AlphaFoldDB" id="A0A1L7WXI3"/>